<feature type="domain" description="UVR" evidence="1">
    <location>
        <begin position="138"/>
        <end position="173"/>
    </location>
</feature>
<dbReference type="InterPro" id="IPR025542">
    <property type="entry name" value="YacH"/>
</dbReference>
<dbReference type="GO" id="GO:0046870">
    <property type="term" value="F:cadmium ion binding"/>
    <property type="evidence" value="ECO:0007669"/>
    <property type="project" value="TreeGrafter"/>
</dbReference>
<sequence>MKCQVCGKNEAVEELYTNVNGKKSKRHVCRSCAKKIADSLIPGHSSIYDNVGLDSLASAFYNLTGVPVSGEPEILKAISKCPVCGMTYEAFASNGKLGCGGCYKAFRDRLLRPLKQIHGTYEHVGKIPERGGGELKHARRLDSLKRQLDAAVRNQEFERAAELRDEIRALKGGE</sequence>
<dbReference type="AlphaFoldDB" id="A0A9D1TLL7"/>
<evidence type="ECO:0000259" key="1">
    <source>
        <dbReference type="PROSITE" id="PS50151"/>
    </source>
</evidence>
<protein>
    <submittedName>
        <fullName evidence="2">UvrB/UvrC motif-containing protein</fullName>
    </submittedName>
</protein>
<dbReference type="Pfam" id="PF02151">
    <property type="entry name" value="UVR"/>
    <property type="match status" value="1"/>
</dbReference>
<dbReference type="PANTHER" id="PTHR38430">
    <property type="entry name" value="PROTEIN-ARGININE KINASE ACTIVATOR PROTEIN"/>
    <property type="match status" value="1"/>
</dbReference>
<name>A0A9D1TLL7_9FIRM</name>
<dbReference type="GO" id="GO:0005507">
    <property type="term" value="F:copper ion binding"/>
    <property type="evidence" value="ECO:0007669"/>
    <property type="project" value="TreeGrafter"/>
</dbReference>
<dbReference type="Gene3D" id="4.10.860.10">
    <property type="entry name" value="UVR domain"/>
    <property type="match status" value="1"/>
</dbReference>
<comment type="caution">
    <text evidence="2">The sequence shown here is derived from an EMBL/GenBank/DDBJ whole genome shotgun (WGS) entry which is preliminary data.</text>
</comment>
<dbReference type="GO" id="GO:1990170">
    <property type="term" value="P:stress response to cadmium ion"/>
    <property type="evidence" value="ECO:0007669"/>
    <property type="project" value="TreeGrafter"/>
</dbReference>
<dbReference type="EMBL" id="DXIJ01000076">
    <property type="protein sequence ID" value="HIV85920.1"/>
    <property type="molecule type" value="Genomic_DNA"/>
</dbReference>
<evidence type="ECO:0000313" key="3">
    <source>
        <dbReference type="Proteomes" id="UP000824162"/>
    </source>
</evidence>
<organism evidence="2 3">
    <name type="scientific">Candidatus Monoglobus merdigallinarum</name>
    <dbReference type="NCBI Taxonomy" id="2838698"/>
    <lineage>
        <taxon>Bacteria</taxon>
        <taxon>Bacillati</taxon>
        <taxon>Bacillota</taxon>
        <taxon>Clostridia</taxon>
        <taxon>Monoglobales</taxon>
        <taxon>Monoglobaceae</taxon>
        <taxon>Monoglobus</taxon>
    </lineage>
</organism>
<accession>A0A9D1TLL7</accession>
<dbReference type="InterPro" id="IPR036876">
    <property type="entry name" value="UVR_dom_sf"/>
</dbReference>
<dbReference type="PANTHER" id="PTHR38430:SF1">
    <property type="entry name" value="PROTEIN-ARGININE KINASE ACTIVATOR PROTEIN"/>
    <property type="match status" value="1"/>
</dbReference>
<dbReference type="PIRSF" id="PIRSF015034">
    <property type="entry name" value="YacH"/>
    <property type="match status" value="1"/>
</dbReference>
<dbReference type="GO" id="GO:1990169">
    <property type="term" value="P:stress response to copper ion"/>
    <property type="evidence" value="ECO:0007669"/>
    <property type="project" value="TreeGrafter"/>
</dbReference>
<proteinExistence type="predicted"/>
<dbReference type="Proteomes" id="UP000824162">
    <property type="component" value="Unassembled WGS sequence"/>
</dbReference>
<dbReference type="PROSITE" id="PS50151">
    <property type="entry name" value="UVR"/>
    <property type="match status" value="1"/>
</dbReference>
<reference evidence="2" key="2">
    <citation type="submission" date="2021-04" db="EMBL/GenBank/DDBJ databases">
        <authorList>
            <person name="Gilroy R."/>
        </authorList>
    </citation>
    <scope>NUCLEOTIDE SEQUENCE</scope>
    <source>
        <strain evidence="2">5790</strain>
    </source>
</reference>
<dbReference type="SUPFAM" id="SSF46600">
    <property type="entry name" value="C-terminal UvrC-binding domain of UvrB"/>
    <property type="match status" value="1"/>
</dbReference>
<evidence type="ECO:0000313" key="2">
    <source>
        <dbReference type="EMBL" id="HIV85920.1"/>
    </source>
</evidence>
<dbReference type="InterPro" id="IPR001943">
    <property type="entry name" value="UVR_dom"/>
</dbReference>
<reference evidence="2" key="1">
    <citation type="journal article" date="2021" name="PeerJ">
        <title>Extensive microbial diversity within the chicken gut microbiome revealed by metagenomics and culture.</title>
        <authorList>
            <person name="Gilroy R."/>
            <person name="Ravi A."/>
            <person name="Getino M."/>
            <person name="Pursley I."/>
            <person name="Horton D.L."/>
            <person name="Alikhan N.F."/>
            <person name="Baker D."/>
            <person name="Gharbi K."/>
            <person name="Hall N."/>
            <person name="Watson M."/>
            <person name="Adriaenssens E.M."/>
            <person name="Foster-Nyarko E."/>
            <person name="Jarju S."/>
            <person name="Secka A."/>
            <person name="Antonio M."/>
            <person name="Oren A."/>
            <person name="Chaudhuri R.R."/>
            <person name="La Ragione R."/>
            <person name="Hildebrand F."/>
            <person name="Pallen M.J."/>
        </authorList>
    </citation>
    <scope>NUCLEOTIDE SEQUENCE</scope>
    <source>
        <strain evidence="2">5790</strain>
    </source>
</reference>
<dbReference type="GO" id="GO:0008270">
    <property type="term" value="F:zinc ion binding"/>
    <property type="evidence" value="ECO:0007669"/>
    <property type="project" value="TreeGrafter"/>
</dbReference>
<dbReference type="GO" id="GO:0050897">
    <property type="term" value="F:cobalt ion binding"/>
    <property type="evidence" value="ECO:0007669"/>
    <property type="project" value="TreeGrafter"/>
</dbReference>
<gene>
    <name evidence="2" type="ORF">H9900_03815</name>
</gene>